<dbReference type="RefSeq" id="WP_377096479.1">
    <property type="nucleotide sequence ID" value="NZ_JBHSJM010000001.1"/>
</dbReference>
<protein>
    <recommendedName>
        <fullName evidence="4">Nuclear transport factor 2 family protein</fullName>
    </recommendedName>
</protein>
<dbReference type="EMBL" id="JBHUJC010000001">
    <property type="protein sequence ID" value="MFD2274867.1"/>
    <property type="molecule type" value="Genomic_DNA"/>
</dbReference>
<proteinExistence type="predicted"/>
<feature type="transmembrane region" description="Helical" evidence="1">
    <location>
        <begin position="6"/>
        <end position="23"/>
    </location>
</feature>
<keyword evidence="3" id="KW-1185">Reference proteome</keyword>
<gene>
    <name evidence="2" type="ORF">ACFSQZ_00140</name>
</gene>
<evidence type="ECO:0000313" key="2">
    <source>
        <dbReference type="EMBL" id="MFD2274867.1"/>
    </source>
</evidence>
<dbReference type="Proteomes" id="UP001597297">
    <property type="component" value="Unassembled WGS sequence"/>
</dbReference>
<accession>A0ABW5DXZ1</accession>
<keyword evidence="1" id="KW-0472">Membrane</keyword>
<sequence>MKQKLISILVPLVLVLGFLFWWFSANQVLKRRSADIIDCVRMEQGTGRIERAFKAENLRDLIDENITVVYPQMESTFSHRLSTNEAITLPEDRAKSALLYLTELAEWITVSEEQIDVLEHDNSSASVSVAFNLEAKLKGKPKQSAPLKGVFEYNYTNNRWLLTAARFE</sequence>
<comment type="caution">
    <text evidence="2">The sequence shown here is derived from an EMBL/GenBank/DDBJ whole genome shotgun (WGS) entry which is preliminary data.</text>
</comment>
<keyword evidence="1" id="KW-1133">Transmembrane helix</keyword>
<evidence type="ECO:0000313" key="3">
    <source>
        <dbReference type="Proteomes" id="UP001597297"/>
    </source>
</evidence>
<keyword evidence="1" id="KW-0812">Transmembrane</keyword>
<organism evidence="2 3">
    <name type="scientific">Rubritalea spongiae</name>
    <dbReference type="NCBI Taxonomy" id="430797"/>
    <lineage>
        <taxon>Bacteria</taxon>
        <taxon>Pseudomonadati</taxon>
        <taxon>Verrucomicrobiota</taxon>
        <taxon>Verrucomicrobiia</taxon>
        <taxon>Verrucomicrobiales</taxon>
        <taxon>Rubritaleaceae</taxon>
        <taxon>Rubritalea</taxon>
    </lineage>
</organism>
<evidence type="ECO:0000256" key="1">
    <source>
        <dbReference type="SAM" id="Phobius"/>
    </source>
</evidence>
<name>A0ABW5DXZ1_9BACT</name>
<evidence type="ECO:0008006" key="4">
    <source>
        <dbReference type="Google" id="ProtNLM"/>
    </source>
</evidence>
<reference evidence="3" key="1">
    <citation type="journal article" date="2019" name="Int. J. Syst. Evol. Microbiol.">
        <title>The Global Catalogue of Microorganisms (GCM) 10K type strain sequencing project: providing services to taxonomists for standard genome sequencing and annotation.</title>
        <authorList>
            <consortium name="The Broad Institute Genomics Platform"/>
            <consortium name="The Broad Institute Genome Sequencing Center for Infectious Disease"/>
            <person name="Wu L."/>
            <person name="Ma J."/>
        </authorList>
    </citation>
    <scope>NUCLEOTIDE SEQUENCE [LARGE SCALE GENOMIC DNA]</scope>
    <source>
        <strain evidence="3">JCM 16545</strain>
    </source>
</reference>